<keyword evidence="2 5" id="KW-0812">Transmembrane</keyword>
<keyword evidence="4 5" id="KW-0472">Membrane</keyword>
<comment type="caution">
    <text evidence="7">The sequence shown here is derived from an EMBL/GenBank/DDBJ whole genome shotgun (WGS) entry which is preliminary data.</text>
</comment>
<keyword evidence="7" id="KW-0378">Hydrolase</keyword>
<evidence type="ECO:0000256" key="5">
    <source>
        <dbReference type="SAM" id="Phobius"/>
    </source>
</evidence>
<dbReference type="InterPro" id="IPR019533">
    <property type="entry name" value="Peptidase_S26"/>
</dbReference>
<comment type="subcellular location">
    <subcellularLocation>
        <location evidence="1">Membrane</location>
    </subcellularLocation>
</comment>
<dbReference type="SUPFAM" id="SSF51306">
    <property type="entry name" value="LexA/Signal peptidase"/>
    <property type="match status" value="1"/>
</dbReference>
<keyword evidence="3 5" id="KW-1133">Transmembrane helix</keyword>
<dbReference type="Proteomes" id="UP000825933">
    <property type="component" value="Unassembled WGS sequence"/>
</dbReference>
<dbReference type="InterPro" id="IPR001733">
    <property type="entry name" value="Peptidase_S26B"/>
</dbReference>
<name>A0A8T5UUW5_9EURY</name>
<dbReference type="AlphaFoldDB" id="A0A8T5UUW5"/>
<sequence length="138" mass="15774">MMKQKEIITYIAIIVIGLTFAHYMNVVVSGSMEPIFYKGDIVIINYDTSSIDVGDIIIYEARWFENKPVIHRVIAKEESNGNTFYILKGDNNANQDPEPISPNQIISKVVKINNKPLIIPKIGYITLWFQEIPKLFLS</sequence>
<protein>
    <submittedName>
        <fullName evidence="7">Signal peptidase I</fullName>
        <ecNumber evidence="7">3.4.21.89</ecNumber>
    </submittedName>
</protein>
<dbReference type="EMBL" id="JAIOUQ010000009">
    <property type="protein sequence ID" value="MBZ2166017.1"/>
    <property type="molecule type" value="Genomic_DNA"/>
</dbReference>
<dbReference type="Pfam" id="PF10502">
    <property type="entry name" value="Peptidase_S26"/>
    <property type="match status" value="1"/>
</dbReference>
<dbReference type="GO" id="GO:0009003">
    <property type="term" value="F:signal peptidase activity"/>
    <property type="evidence" value="ECO:0007669"/>
    <property type="project" value="UniProtKB-EC"/>
</dbReference>
<evidence type="ECO:0000256" key="2">
    <source>
        <dbReference type="ARBA" id="ARBA00022692"/>
    </source>
</evidence>
<evidence type="ECO:0000256" key="4">
    <source>
        <dbReference type="ARBA" id="ARBA00023136"/>
    </source>
</evidence>
<evidence type="ECO:0000313" key="8">
    <source>
        <dbReference type="Proteomes" id="UP000825933"/>
    </source>
</evidence>
<gene>
    <name evidence="7" type="ORF">K8N75_08200</name>
</gene>
<dbReference type="PRINTS" id="PR00728">
    <property type="entry name" value="SIGNALPTASE"/>
</dbReference>
<evidence type="ECO:0000256" key="1">
    <source>
        <dbReference type="ARBA" id="ARBA00004370"/>
    </source>
</evidence>
<dbReference type="GO" id="GO:0006465">
    <property type="term" value="P:signal peptide processing"/>
    <property type="evidence" value="ECO:0007669"/>
    <property type="project" value="InterPro"/>
</dbReference>
<dbReference type="PANTHER" id="PTHR10806">
    <property type="entry name" value="SIGNAL PEPTIDASE COMPLEX CATALYTIC SUBUNIT SEC11"/>
    <property type="match status" value="1"/>
</dbReference>
<evidence type="ECO:0000256" key="3">
    <source>
        <dbReference type="ARBA" id="ARBA00022989"/>
    </source>
</evidence>
<dbReference type="GO" id="GO:0004252">
    <property type="term" value="F:serine-type endopeptidase activity"/>
    <property type="evidence" value="ECO:0007669"/>
    <property type="project" value="InterPro"/>
</dbReference>
<dbReference type="InterPro" id="IPR036286">
    <property type="entry name" value="LexA/Signal_pep-like_sf"/>
</dbReference>
<proteinExistence type="predicted"/>
<evidence type="ECO:0000259" key="6">
    <source>
        <dbReference type="Pfam" id="PF10502"/>
    </source>
</evidence>
<dbReference type="EC" id="3.4.21.89" evidence="7"/>
<keyword evidence="8" id="KW-1185">Reference proteome</keyword>
<dbReference type="GO" id="GO:0016020">
    <property type="term" value="C:membrane"/>
    <property type="evidence" value="ECO:0007669"/>
    <property type="project" value="UniProtKB-SubCell"/>
</dbReference>
<dbReference type="PANTHER" id="PTHR10806:SF6">
    <property type="entry name" value="SIGNAL PEPTIDASE COMPLEX CATALYTIC SUBUNIT SEC11"/>
    <property type="match status" value="1"/>
</dbReference>
<evidence type="ECO:0000313" key="7">
    <source>
        <dbReference type="EMBL" id="MBZ2166017.1"/>
    </source>
</evidence>
<dbReference type="CDD" id="cd06530">
    <property type="entry name" value="S26_SPase_I"/>
    <property type="match status" value="1"/>
</dbReference>
<organism evidence="7 8">
    <name type="scientific">Methanobacterium spitsbergense</name>
    <dbReference type="NCBI Taxonomy" id="2874285"/>
    <lineage>
        <taxon>Archaea</taxon>
        <taxon>Methanobacteriati</taxon>
        <taxon>Methanobacteriota</taxon>
        <taxon>Methanomada group</taxon>
        <taxon>Methanobacteria</taxon>
        <taxon>Methanobacteriales</taxon>
        <taxon>Methanobacteriaceae</taxon>
        <taxon>Methanobacterium</taxon>
    </lineage>
</organism>
<dbReference type="NCBIfam" id="TIGR02228">
    <property type="entry name" value="sigpep_I_arch"/>
    <property type="match status" value="1"/>
</dbReference>
<reference evidence="8" key="1">
    <citation type="journal article" date="2022" name="Microbiol. Resour. Announc.">
        <title>Draft Genome Sequence of a Methanogenic Archaeon from West Spitsbergen Permafrost.</title>
        <authorList>
            <person name="Trubitsyn V."/>
            <person name="Rivkina E."/>
            <person name="Shcherbakova V."/>
        </authorList>
    </citation>
    <scope>NUCLEOTIDE SEQUENCE [LARGE SCALE GENOMIC DNA]</scope>
    <source>
        <strain evidence="8">VT</strain>
    </source>
</reference>
<feature type="transmembrane region" description="Helical" evidence="5">
    <location>
        <begin position="7"/>
        <end position="24"/>
    </location>
</feature>
<accession>A0A8T5UUW5</accession>
<feature type="domain" description="Peptidase S26" evidence="6">
    <location>
        <begin position="6"/>
        <end position="75"/>
    </location>
</feature>
<dbReference type="Gene3D" id="2.10.109.10">
    <property type="entry name" value="Umud Fragment, subunit A"/>
    <property type="match status" value="1"/>
</dbReference>